<dbReference type="Proteomes" id="UP000199518">
    <property type="component" value="Unassembled WGS sequence"/>
</dbReference>
<dbReference type="RefSeq" id="WP_092051475.1">
    <property type="nucleotide sequence ID" value="NZ_FOQD01000011.1"/>
</dbReference>
<dbReference type="AlphaFoldDB" id="A0A1I3JXA7"/>
<proteinExistence type="predicted"/>
<sequence length="275" mass="30432">MIFVWFNTIANFLGSIFLAPVAWMPGWLSLLLVSAICGVLTLLVFKHTSNQPAIRHTRRQIQANLLALSLYKDSIRVSLQAQGRILFNAGRLLVLSLVPMLVMLLPTCLLLGQLALWYQARPLQVGEEAVVTVQLSKTAARELKELQFTPGDCVTVTVGPVRVVTKQMVCWNIKAVEPGLHQLVFTASDQQFGKELAVGDTLMPVSLQRPDASFADVLLHPRETPFAADSPVQSIEIAYPDRTSWIAGSDTWLISWFVLTMLFGLAARPLLKVDL</sequence>
<dbReference type="EMBL" id="FOQD01000011">
    <property type="protein sequence ID" value="SFI64814.1"/>
    <property type="molecule type" value="Genomic_DNA"/>
</dbReference>
<evidence type="ECO:0000313" key="2">
    <source>
        <dbReference type="EMBL" id="SFI64814.1"/>
    </source>
</evidence>
<organism evidence="2 3">
    <name type="scientific">Planctomicrobium piriforme</name>
    <dbReference type="NCBI Taxonomy" id="1576369"/>
    <lineage>
        <taxon>Bacteria</taxon>
        <taxon>Pseudomonadati</taxon>
        <taxon>Planctomycetota</taxon>
        <taxon>Planctomycetia</taxon>
        <taxon>Planctomycetales</taxon>
        <taxon>Planctomycetaceae</taxon>
        <taxon>Planctomicrobium</taxon>
    </lineage>
</organism>
<dbReference type="OrthoDB" id="266758at2"/>
<name>A0A1I3JXA7_9PLAN</name>
<feature type="transmembrane region" description="Helical" evidence="1">
    <location>
        <begin position="27"/>
        <end position="45"/>
    </location>
</feature>
<accession>A0A1I3JXA7</accession>
<keyword evidence="1" id="KW-0812">Transmembrane</keyword>
<protein>
    <submittedName>
        <fullName evidence="2">Uncharacterized protein</fullName>
    </submittedName>
</protein>
<keyword evidence="1" id="KW-0472">Membrane</keyword>
<evidence type="ECO:0000256" key="1">
    <source>
        <dbReference type="SAM" id="Phobius"/>
    </source>
</evidence>
<gene>
    <name evidence="2" type="ORF">SAMN05421753_11144</name>
</gene>
<dbReference type="STRING" id="1576369.SAMN05421753_11144"/>
<keyword evidence="3" id="KW-1185">Reference proteome</keyword>
<feature type="transmembrane region" description="Helical" evidence="1">
    <location>
        <begin position="252"/>
        <end position="271"/>
    </location>
</feature>
<feature type="transmembrane region" description="Helical" evidence="1">
    <location>
        <begin position="92"/>
        <end position="118"/>
    </location>
</feature>
<keyword evidence="1" id="KW-1133">Transmembrane helix</keyword>
<reference evidence="3" key="1">
    <citation type="submission" date="2016-10" db="EMBL/GenBank/DDBJ databases">
        <authorList>
            <person name="Varghese N."/>
            <person name="Submissions S."/>
        </authorList>
    </citation>
    <scope>NUCLEOTIDE SEQUENCE [LARGE SCALE GENOMIC DNA]</scope>
    <source>
        <strain evidence="3">DSM 26348</strain>
    </source>
</reference>
<evidence type="ECO:0000313" key="3">
    <source>
        <dbReference type="Proteomes" id="UP000199518"/>
    </source>
</evidence>